<evidence type="ECO:0000259" key="2">
    <source>
        <dbReference type="SMART" id="SM00754"/>
    </source>
</evidence>
<feature type="signal peptide" evidence="1">
    <location>
        <begin position="1"/>
        <end position="20"/>
    </location>
</feature>
<accession>A0A1H5ZWF5</accession>
<dbReference type="InterPro" id="IPR021851">
    <property type="entry name" value="DUF3455"/>
</dbReference>
<dbReference type="InterPro" id="IPR010895">
    <property type="entry name" value="CHRD"/>
</dbReference>
<keyword evidence="1" id="KW-0732">Signal</keyword>
<reference evidence="3 4" key="1">
    <citation type="submission" date="2016-10" db="EMBL/GenBank/DDBJ databases">
        <authorList>
            <person name="de Groot N.N."/>
        </authorList>
    </citation>
    <scope>NUCLEOTIDE SEQUENCE [LARGE SCALE GENOMIC DNA]</scope>
    <source>
        <strain evidence="3 4">CGMCC 4.7037</strain>
    </source>
</reference>
<evidence type="ECO:0000256" key="1">
    <source>
        <dbReference type="SAM" id="SignalP"/>
    </source>
</evidence>
<dbReference type="SMART" id="SM00754">
    <property type="entry name" value="CHRD"/>
    <property type="match status" value="1"/>
</dbReference>
<organism evidence="3 4">
    <name type="scientific">Nonomuraea solani</name>
    <dbReference type="NCBI Taxonomy" id="1144553"/>
    <lineage>
        <taxon>Bacteria</taxon>
        <taxon>Bacillati</taxon>
        <taxon>Actinomycetota</taxon>
        <taxon>Actinomycetes</taxon>
        <taxon>Streptosporangiales</taxon>
        <taxon>Streptosporangiaceae</taxon>
        <taxon>Nonomuraea</taxon>
    </lineage>
</organism>
<gene>
    <name evidence="3" type="ORF">SAMN05444920_102884</name>
</gene>
<dbReference type="Pfam" id="PF07452">
    <property type="entry name" value="CHRD"/>
    <property type="match status" value="1"/>
</dbReference>
<feature type="domain" description="CHRD" evidence="2">
    <location>
        <begin position="27"/>
        <end position="145"/>
    </location>
</feature>
<dbReference type="OrthoDB" id="8901345at2"/>
<evidence type="ECO:0000313" key="3">
    <source>
        <dbReference type="EMBL" id="SEG40115.1"/>
    </source>
</evidence>
<evidence type="ECO:0000313" key="4">
    <source>
        <dbReference type="Proteomes" id="UP000236732"/>
    </source>
</evidence>
<dbReference type="EMBL" id="FNVT01000002">
    <property type="protein sequence ID" value="SEG40115.1"/>
    <property type="molecule type" value="Genomic_DNA"/>
</dbReference>
<name>A0A1H5ZWF5_9ACTN</name>
<proteinExistence type="predicted"/>
<dbReference type="Pfam" id="PF11937">
    <property type="entry name" value="DUF3455"/>
    <property type="match status" value="1"/>
</dbReference>
<dbReference type="Proteomes" id="UP000236732">
    <property type="component" value="Unassembled WGS sequence"/>
</dbReference>
<dbReference type="RefSeq" id="WP_146103609.1">
    <property type="nucleotide sequence ID" value="NZ_FNVT01000002.1"/>
</dbReference>
<protein>
    <recommendedName>
        <fullName evidence="2">CHRD domain-containing protein</fullName>
    </recommendedName>
</protein>
<keyword evidence="4" id="KW-1185">Reference proteome</keyword>
<dbReference type="AlphaFoldDB" id="A0A1H5ZWF5"/>
<feature type="chain" id="PRO_5038815024" description="CHRD domain-containing protein" evidence="1">
    <location>
        <begin position="21"/>
        <end position="402"/>
    </location>
</feature>
<sequence>MLIRTLVIAAMGLTLLPATSASVEDPVYLVAGLRGANEVGAPGDPDGLATVALKISGDDVSFAIRWDRIDGPKAAHIHLGARGTNGDVRLDLLQGRLPKTALGVAGTAKADPALVAALVANPNGFYANLHNDAFESGAVRGQFHRLNRAIDLRGVLHGADQATISSRLDGWWLRPASATSMAFTATWSGVLPPVSGHIEGVPFGAVASAELFEDPDGLQPNLTGLAGEAPVDKALLKRIVNQPQAFDAVLRSLEGGVVRERLSTVPPKHPRALTADVLLGAQIYACTRQPGGSLAFTQFDVSAKLRRSIDHSFVQPVTGPPQWIAPDHSAVRGAVVSRTPNGDGNIPELVLDATQAGAGAGLLAHATQILRLNTKGGVAPSGTCVEGSKASVLYNADYLFLG</sequence>